<dbReference type="InterPro" id="IPR003020">
    <property type="entry name" value="HCO3_transpt_euk"/>
</dbReference>
<evidence type="ECO:0000256" key="7">
    <source>
        <dbReference type="SAM" id="MobiDB-lite"/>
    </source>
</evidence>
<dbReference type="Gene3D" id="1.10.287.570">
    <property type="entry name" value="Helical hairpin bin"/>
    <property type="match status" value="1"/>
</dbReference>
<keyword evidence="11" id="KW-1185">Reference proteome</keyword>
<feature type="transmembrane region" description="Helical" evidence="8">
    <location>
        <begin position="92"/>
        <end position="119"/>
    </location>
</feature>
<dbReference type="InterPro" id="IPR011531">
    <property type="entry name" value="HCO3_transpt-like_TM_dom"/>
</dbReference>
<reference evidence="11" key="1">
    <citation type="journal article" date="2017" name="Genome Biol.">
        <title>Comparative genomics reveals high biological diversity and specific adaptations in the industrially and medically important fungal genus Aspergillus.</title>
        <authorList>
            <person name="de Vries R.P."/>
            <person name="Riley R."/>
            <person name="Wiebenga A."/>
            <person name="Aguilar-Osorio G."/>
            <person name="Amillis S."/>
            <person name="Uchima C.A."/>
            <person name="Anderluh G."/>
            <person name="Asadollahi M."/>
            <person name="Askin M."/>
            <person name="Barry K."/>
            <person name="Battaglia E."/>
            <person name="Bayram O."/>
            <person name="Benocci T."/>
            <person name="Braus-Stromeyer S.A."/>
            <person name="Caldana C."/>
            <person name="Canovas D."/>
            <person name="Cerqueira G.C."/>
            <person name="Chen F."/>
            <person name="Chen W."/>
            <person name="Choi C."/>
            <person name="Clum A."/>
            <person name="Dos Santos R.A."/>
            <person name="Damasio A.R."/>
            <person name="Diallinas G."/>
            <person name="Emri T."/>
            <person name="Fekete E."/>
            <person name="Flipphi M."/>
            <person name="Freyberg S."/>
            <person name="Gallo A."/>
            <person name="Gournas C."/>
            <person name="Habgood R."/>
            <person name="Hainaut M."/>
            <person name="Harispe M.L."/>
            <person name="Henrissat B."/>
            <person name="Hilden K.S."/>
            <person name="Hope R."/>
            <person name="Hossain A."/>
            <person name="Karabika E."/>
            <person name="Karaffa L."/>
            <person name="Karanyi Z."/>
            <person name="Krasevec N."/>
            <person name="Kuo A."/>
            <person name="Kusch H."/>
            <person name="LaButti K."/>
            <person name="Lagendijk E.L."/>
            <person name="Lapidus A."/>
            <person name="Levasseur A."/>
            <person name="Lindquist E."/>
            <person name="Lipzen A."/>
            <person name="Logrieco A.F."/>
            <person name="MacCabe A."/>
            <person name="Maekelae M.R."/>
            <person name="Malavazi I."/>
            <person name="Melin P."/>
            <person name="Meyer V."/>
            <person name="Mielnichuk N."/>
            <person name="Miskei M."/>
            <person name="Molnar A.P."/>
            <person name="Mule G."/>
            <person name="Ngan C.Y."/>
            <person name="Orejas M."/>
            <person name="Orosz E."/>
            <person name="Ouedraogo J.P."/>
            <person name="Overkamp K.M."/>
            <person name="Park H.-S."/>
            <person name="Perrone G."/>
            <person name="Piumi F."/>
            <person name="Punt P.J."/>
            <person name="Ram A.F."/>
            <person name="Ramon A."/>
            <person name="Rauscher S."/>
            <person name="Record E."/>
            <person name="Riano-Pachon D.M."/>
            <person name="Robert V."/>
            <person name="Roehrig J."/>
            <person name="Ruller R."/>
            <person name="Salamov A."/>
            <person name="Salih N.S."/>
            <person name="Samson R.A."/>
            <person name="Sandor E."/>
            <person name="Sanguinetti M."/>
            <person name="Schuetze T."/>
            <person name="Sepcic K."/>
            <person name="Shelest E."/>
            <person name="Sherlock G."/>
            <person name="Sophianopoulou V."/>
            <person name="Squina F.M."/>
            <person name="Sun H."/>
            <person name="Susca A."/>
            <person name="Todd R.B."/>
            <person name="Tsang A."/>
            <person name="Unkles S.E."/>
            <person name="van de Wiele N."/>
            <person name="van Rossen-Uffink D."/>
            <person name="Oliveira J.V."/>
            <person name="Vesth T.C."/>
            <person name="Visser J."/>
            <person name="Yu J.-H."/>
            <person name="Zhou M."/>
            <person name="Andersen M.R."/>
            <person name="Archer D.B."/>
            <person name="Baker S.E."/>
            <person name="Benoit I."/>
            <person name="Brakhage A.A."/>
            <person name="Braus G.H."/>
            <person name="Fischer R."/>
            <person name="Frisvad J.C."/>
            <person name="Goldman G.H."/>
            <person name="Houbraken J."/>
            <person name="Oakley B."/>
            <person name="Pocsi I."/>
            <person name="Scazzocchio C."/>
            <person name="Seiboth B."/>
            <person name="vanKuyk P.A."/>
            <person name="Wortman J."/>
            <person name="Dyer P.S."/>
            <person name="Grigoriev I.V."/>
        </authorList>
    </citation>
    <scope>NUCLEOTIDE SEQUENCE [LARGE SCALE GENOMIC DNA]</scope>
    <source>
        <strain evidence="11">CBS 516.65</strain>
    </source>
</reference>
<evidence type="ECO:0000256" key="6">
    <source>
        <dbReference type="ARBA" id="ARBA00023136"/>
    </source>
</evidence>
<sequence length="596" mass="67354">MASEKPTYTYEGLTGWKSLRPLRLFRGMYYDVKRRLPYYHSDITDAFTYRTVASIIRMYFVNVLPAIAYTLDMYRRTGQFFGINESLFSSAMAAMIFSIFAAQPLTIVGITGLISLFNYTIFDIVTRYEPAIYANFMCWTAIWGAIFHWIVAACNLCDYMRYVTDFSSESFGMYVGIIYLIKGVEELVNEFSEVDRTAGFMSCMIAILYFLTVYSLELLGTSTVFRPMIRTLLADYAYVFATIFWVGFSHIPGNLKAADISRVPISKAFYPTQPRGWLIHFWELDVKWVFAALPFGFLIMLLFYYDHVRLPSPVSAETQSNPDQNVSSLTAQARQFPLKKPAGFHWDFFLLGITTFIAGITGVPMPNGLVPQAPVHTDSLTNYQTELDIVSTAEGEGAEIRRPIIKPVNVVEQRVSHFFMGLGIIGTMTGPLLIVLHTMPAAVFAGVFFTVGWGSVGGNGIVKKAIFLLLEDRFVARDEPLRTVKRSKITRWIVCQVFGVAACVAISQTIAAIGFPVLIIALIPWRVWIIPKWFSQEELDVLDDLTANNAAVLESMSGPPNFPGERPRRPEDINLQRRHTEHQKGAERQRAADIHR</sequence>
<feature type="transmembrane region" description="Helical" evidence="8">
    <location>
        <begin position="443"/>
        <end position="470"/>
    </location>
</feature>
<dbReference type="AlphaFoldDB" id="A0A1L9VYF8"/>
<dbReference type="Pfam" id="PF00955">
    <property type="entry name" value="HCO3_cotransp"/>
    <property type="match status" value="2"/>
</dbReference>
<keyword evidence="4 8" id="KW-0812">Transmembrane</keyword>
<dbReference type="GeneID" id="34459327"/>
<dbReference type="GO" id="GO:0046713">
    <property type="term" value="P:borate transport"/>
    <property type="evidence" value="ECO:0007669"/>
    <property type="project" value="TreeGrafter"/>
</dbReference>
<dbReference type="GO" id="GO:0006820">
    <property type="term" value="P:monoatomic anion transport"/>
    <property type="evidence" value="ECO:0007669"/>
    <property type="project" value="InterPro"/>
</dbReference>
<evidence type="ECO:0000256" key="8">
    <source>
        <dbReference type="SAM" id="Phobius"/>
    </source>
</evidence>
<keyword evidence="6 8" id="KW-0472">Membrane</keyword>
<feature type="transmembrane region" description="Helical" evidence="8">
    <location>
        <begin position="131"/>
        <end position="150"/>
    </location>
</feature>
<evidence type="ECO:0000313" key="11">
    <source>
        <dbReference type="Proteomes" id="UP000184300"/>
    </source>
</evidence>
<protein>
    <recommendedName>
        <fullName evidence="9">Bicarbonate transporter-like transmembrane domain-containing protein</fullName>
    </recommendedName>
</protein>
<keyword evidence="3" id="KW-0926">Vacuole</keyword>
<dbReference type="GO" id="GO:0005452">
    <property type="term" value="F:solute:inorganic anion antiporter activity"/>
    <property type="evidence" value="ECO:0007669"/>
    <property type="project" value="InterPro"/>
</dbReference>
<evidence type="ECO:0000256" key="2">
    <source>
        <dbReference type="ARBA" id="ARBA00010993"/>
    </source>
</evidence>
<feature type="transmembrane region" description="Helical" evidence="8">
    <location>
        <begin position="344"/>
        <end position="365"/>
    </location>
</feature>
<evidence type="ECO:0000256" key="3">
    <source>
        <dbReference type="ARBA" id="ARBA00022554"/>
    </source>
</evidence>
<feature type="transmembrane region" description="Helical" evidence="8">
    <location>
        <begin position="228"/>
        <end position="248"/>
    </location>
</feature>
<dbReference type="PANTHER" id="PTHR11453">
    <property type="entry name" value="ANION EXCHANGE PROTEIN"/>
    <property type="match status" value="1"/>
</dbReference>
<evidence type="ECO:0000256" key="5">
    <source>
        <dbReference type="ARBA" id="ARBA00022989"/>
    </source>
</evidence>
<dbReference type="STRING" id="1160497.A0A1L9VYF8"/>
<feature type="domain" description="Bicarbonate transporter-like transmembrane" evidence="9">
    <location>
        <begin position="197"/>
        <end position="545"/>
    </location>
</feature>
<evidence type="ECO:0000256" key="1">
    <source>
        <dbReference type="ARBA" id="ARBA00004128"/>
    </source>
</evidence>
<feature type="compositionally biased region" description="Basic and acidic residues" evidence="7">
    <location>
        <begin position="565"/>
        <end position="575"/>
    </location>
</feature>
<comment type="subcellular location">
    <subcellularLocation>
        <location evidence="1">Vacuole membrane</location>
        <topology evidence="1">Multi-pass membrane protein</topology>
    </subcellularLocation>
</comment>
<evidence type="ECO:0000313" key="10">
    <source>
        <dbReference type="EMBL" id="OJJ88954.1"/>
    </source>
</evidence>
<dbReference type="VEuPathDB" id="FungiDB:ASPGLDRAFT_21132"/>
<dbReference type="EMBL" id="KV878888">
    <property type="protein sequence ID" value="OJJ88954.1"/>
    <property type="molecule type" value="Genomic_DNA"/>
</dbReference>
<feature type="transmembrane region" description="Helical" evidence="8">
    <location>
        <begin position="47"/>
        <end position="71"/>
    </location>
</feature>
<accession>A0A1L9VYF8</accession>
<evidence type="ECO:0000256" key="4">
    <source>
        <dbReference type="ARBA" id="ARBA00022692"/>
    </source>
</evidence>
<proteinExistence type="inferred from homology"/>
<gene>
    <name evidence="10" type="ORF">ASPGLDRAFT_21132</name>
</gene>
<dbReference type="GO" id="GO:0005774">
    <property type="term" value="C:vacuolar membrane"/>
    <property type="evidence" value="ECO:0007669"/>
    <property type="project" value="UniProtKB-SubCell"/>
</dbReference>
<evidence type="ECO:0000259" key="9">
    <source>
        <dbReference type="Pfam" id="PF00955"/>
    </source>
</evidence>
<feature type="domain" description="Bicarbonate transporter-like transmembrane" evidence="9">
    <location>
        <begin position="23"/>
        <end position="193"/>
    </location>
</feature>
<feature type="region of interest" description="Disordered" evidence="7">
    <location>
        <begin position="555"/>
        <end position="596"/>
    </location>
</feature>
<feature type="compositionally biased region" description="Basic and acidic residues" evidence="7">
    <location>
        <begin position="582"/>
        <end position="596"/>
    </location>
</feature>
<dbReference type="Proteomes" id="UP000184300">
    <property type="component" value="Unassembled WGS sequence"/>
</dbReference>
<dbReference type="GO" id="GO:0050801">
    <property type="term" value="P:monoatomic ion homeostasis"/>
    <property type="evidence" value="ECO:0007669"/>
    <property type="project" value="TreeGrafter"/>
</dbReference>
<dbReference type="GO" id="GO:0005886">
    <property type="term" value="C:plasma membrane"/>
    <property type="evidence" value="ECO:0007669"/>
    <property type="project" value="TreeGrafter"/>
</dbReference>
<feature type="transmembrane region" description="Helical" evidence="8">
    <location>
        <begin position="288"/>
        <end position="305"/>
    </location>
</feature>
<keyword evidence="5 8" id="KW-1133">Transmembrane helix</keyword>
<dbReference type="OrthoDB" id="1735926at2759"/>
<dbReference type="RefSeq" id="XP_022405616.1">
    <property type="nucleotide sequence ID" value="XM_022543066.1"/>
</dbReference>
<feature type="transmembrane region" description="Helical" evidence="8">
    <location>
        <begin position="197"/>
        <end position="216"/>
    </location>
</feature>
<dbReference type="PANTHER" id="PTHR11453:SF38">
    <property type="entry name" value="ANION TRANSPORTER (EUROFUNG)"/>
    <property type="match status" value="1"/>
</dbReference>
<name>A0A1L9VYF8_ASPGL</name>
<comment type="similarity">
    <text evidence="2">Belongs to the anion exchanger (TC 2.A.31) family.</text>
</comment>
<organism evidence="10 11">
    <name type="scientific">Aspergillus glaucus CBS 516.65</name>
    <dbReference type="NCBI Taxonomy" id="1160497"/>
    <lineage>
        <taxon>Eukaryota</taxon>
        <taxon>Fungi</taxon>
        <taxon>Dikarya</taxon>
        <taxon>Ascomycota</taxon>
        <taxon>Pezizomycotina</taxon>
        <taxon>Eurotiomycetes</taxon>
        <taxon>Eurotiomycetidae</taxon>
        <taxon>Eurotiales</taxon>
        <taxon>Aspergillaceae</taxon>
        <taxon>Aspergillus</taxon>
        <taxon>Aspergillus subgen. Aspergillus</taxon>
    </lineage>
</organism>
<feature type="transmembrane region" description="Helical" evidence="8">
    <location>
        <begin position="490"/>
        <end position="523"/>
    </location>
</feature>
<dbReference type="FunFam" id="1.10.287.570:FF:000003">
    <property type="entry name" value="Anion exchange family protein"/>
    <property type="match status" value="1"/>
</dbReference>